<reference evidence="1 2" key="1">
    <citation type="submission" date="2023-07" db="EMBL/GenBank/DDBJ databases">
        <title>Sorghum-associated microbial communities from plants grown in Nebraska, USA.</title>
        <authorList>
            <person name="Schachtman D."/>
        </authorList>
    </citation>
    <scope>NUCLEOTIDE SEQUENCE [LARGE SCALE GENOMIC DNA]</scope>
    <source>
        <strain evidence="1 2">BE248</strain>
    </source>
</reference>
<name>A0ABU1UR56_9ACTN</name>
<dbReference type="RefSeq" id="WP_309971629.1">
    <property type="nucleotide sequence ID" value="NZ_JAVDWH010000001.1"/>
</dbReference>
<evidence type="ECO:0000313" key="2">
    <source>
        <dbReference type="Proteomes" id="UP001257739"/>
    </source>
</evidence>
<accession>A0ABU1UR56</accession>
<sequence length="393" mass="42671">MRTFTAAERRVRLGQRHALSPAHRAADPVGAARSVVALHGTDPATTFLAALARMNDGSIVDIEKALYDDRSLVRVLAMRRTVFAVPVDFVAACHAGAADTVARDQRRLLEKMLSEAEVTDDPSTWLREVERVAVAAVAAAGEITSAELGKVDERLATRLVIAPGTKYETSTAVASRILTLMSAEGEIIRAKPRGTWTSTQFRWSTLDNWSPEAVADLTVDDAAAELARRWLASYGPATEDDLAWWAGWTKARTRAALARCEVVEVDLDGQVGYVLPGDEERATDDEPWVALLPALDPTVMGWKHRDFYLGPHREQLFDINGNAGPTVWSNGEVVGGWAQLDSGEVVVNLIADVGKEATQAVDLVASSLTSLLGDVRLKARARGWTPSEKQLRA</sequence>
<keyword evidence="2" id="KW-1185">Reference proteome</keyword>
<gene>
    <name evidence="1" type="ORF">J2X11_002508</name>
</gene>
<dbReference type="PANTHER" id="PTHR38479">
    <property type="entry name" value="LMO0824 PROTEIN"/>
    <property type="match status" value="1"/>
</dbReference>
<dbReference type="Pfam" id="PF06224">
    <property type="entry name" value="AlkZ-like"/>
    <property type="match status" value="1"/>
</dbReference>
<protein>
    <recommendedName>
        <fullName evidence="3">Winged helix DNA-binding domain-containing protein</fullName>
    </recommendedName>
</protein>
<dbReference type="InterPro" id="IPR009351">
    <property type="entry name" value="AlkZ-like"/>
</dbReference>
<organism evidence="1 2">
    <name type="scientific">Aeromicrobium panaciterrae</name>
    <dbReference type="NCBI Taxonomy" id="363861"/>
    <lineage>
        <taxon>Bacteria</taxon>
        <taxon>Bacillati</taxon>
        <taxon>Actinomycetota</taxon>
        <taxon>Actinomycetes</taxon>
        <taxon>Propionibacteriales</taxon>
        <taxon>Nocardioidaceae</taxon>
        <taxon>Aeromicrobium</taxon>
    </lineage>
</organism>
<proteinExistence type="predicted"/>
<dbReference type="EMBL" id="JAVDWH010000001">
    <property type="protein sequence ID" value="MDR7087669.1"/>
    <property type="molecule type" value="Genomic_DNA"/>
</dbReference>
<dbReference type="Proteomes" id="UP001257739">
    <property type="component" value="Unassembled WGS sequence"/>
</dbReference>
<comment type="caution">
    <text evidence="1">The sequence shown here is derived from an EMBL/GenBank/DDBJ whole genome shotgun (WGS) entry which is preliminary data.</text>
</comment>
<dbReference type="PANTHER" id="PTHR38479:SF2">
    <property type="entry name" value="WINGED HELIX DNA-BINDING DOMAIN-CONTAINING PROTEIN"/>
    <property type="match status" value="1"/>
</dbReference>
<evidence type="ECO:0008006" key="3">
    <source>
        <dbReference type="Google" id="ProtNLM"/>
    </source>
</evidence>
<evidence type="ECO:0000313" key="1">
    <source>
        <dbReference type="EMBL" id="MDR7087669.1"/>
    </source>
</evidence>